<feature type="region of interest" description="Disordered" evidence="1">
    <location>
        <begin position="126"/>
        <end position="215"/>
    </location>
</feature>
<dbReference type="Gene3D" id="1.10.533.10">
    <property type="entry name" value="Death Domain, Fas"/>
    <property type="match status" value="2"/>
</dbReference>
<sequence>MDSASLDHPQRRLRLEFNQLAVKISRNLGDKHSFQLLKTLWAGVVPKQKLDSATDISQFVVTLLEGDHLSLTNIEPLKTQFETLELGHLTRLCSEYENRAAALRGAASLNGLRSDGVHDFQRLNIGDTPNDVSARAPVLESGRCVRDTQRVNQPEEVDEDHFEPGSAQTAPLTHSRPPQGVLGKENRPQEERGPPPVLNSPTGCPAKFSRSPQGPKLNPGVFVKDLPFSIWHQFTVALSVERQDGHDWRWVADKLGIPATYRDLWRQNYSNPAEQVLDSWKNKIGEATVGTLFNHMISMEREDLANIL</sequence>
<dbReference type="InterPro" id="IPR011029">
    <property type="entry name" value="DEATH-like_dom_sf"/>
</dbReference>
<keyword evidence="4" id="KW-1185">Reference proteome</keyword>
<dbReference type="EMBL" id="JAHFZB010000050">
    <property type="protein sequence ID" value="KAK6467217.1"/>
    <property type="molecule type" value="Genomic_DNA"/>
</dbReference>
<reference evidence="3 4" key="1">
    <citation type="submission" date="2021-05" db="EMBL/GenBank/DDBJ databases">
        <authorList>
            <person name="Zahm M."/>
            <person name="Klopp C."/>
            <person name="Cabau C."/>
            <person name="Kuhl H."/>
            <person name="Suciu R."/>
            <person name="Ciorpac M."/>
            <person name="Holostenco D."/>
            <person name="Gessner J."/>
            <person name="Wuertz S."/>
            <person name="Hohne C."/>
            <person name="Stock M."/>
            <person name="Gislard M."/>
            <person name="Lluch J."/>
            <person name="Milhes M."/>
            <person name="Lampietro C."/>
            <person name="Lopez Roques C."/>
            <person name="Donnadieu C."/>
            <person name="Du K."/>
            <person name="Schartl M."/>
            <person name="Guiguen Y."/>
        </authorList>
    </citation>
    <scope>NUCLEOTIDE SEQUENCE [LARGE SCALE GENOMIC DNA]</scope>
    <source>
        <strain evidence="3">Hh-F2</strain>
        <tissue evidence="3">Blood</tissue>
    </source>
</reference>
<protein>
    <recommendedName>
        <fullName evidence="2">Death domain-containing protein</fullName>
    </recommendedName>
</protein>
<dbReference type="InterPro" id="IPR000488">
    <property type="entry name" value="Death_dom"/>
</dbReference>
<dbReference type="SUPFAM" id="SSF47986">
    <property type="entry name" value="DEATH domain"/>
    <property type="match status" value="2"/>
</dbReference>
<feature type="compositionally biased region" description="Basic and acidic residues" evidence="1">
    <location>
        <begin position="184"/>
        <end position="193"/>
    </location>
</feature>
<feature type="domain" description="Death" evidence="2">
    <location>
        <begin position="233"/>
        <end position="308"/>
    </location>
</feature>
<evidence type="ECO:0000256" key="1">
    <source>
        <dbReference type="SAM" id="MobiDB-lite"/>
    </source>
</evidence>
<evidence type="ECO:0000259" key="2">
    <source>
        <dbReference type="PROSITE" id="PS50017"/>
    </source>
</evidence>
<comment type="caution">
    <text evidence="3">The sequence shown here is derived from an EMBL/GenBank/DDBJ whole genome shotgun (WGS) entry which is preliminary data.</text>
</comment>
<evidence type="ECO:0000313" key="3">
    <source>
        <dbReference type="EMBL" id="KAK6467217.1"/>
    </source>
</evidence>
<accession>A0ABR0Y3I4</accession>
<evidence type="ECO:0000313" key="4">
    <source>
        <dbReference type="Proteomes" id="UP001369086"/>
    </source>
</evidence>
<proteinExistence type="predicted"/>
<dbReference type="Pfam" id="PF00531">
    <property type="entry name" value="Death"/>
    <property type="match status" value="1"/>
</dbReference>
<organism evidence="3 4">
    <name type="scientific">Huso huso</name>
    <name type="common">Beluga</name>
    <name type="synonym">Acipenser huso</name>
    <dbReference type="NCBI Taxonomy" id="61971"/>
    <lineage>
        <taxon>Eukaryota</taxon>
        <taxon>Metazoa</taxon>
        <taxon>Chordata</taxon>
        <taxon>Craniata</taxon>
        <taxon>Vertebrata</taxon>
        <taxon>Euteleostomi</taxon>
        <taxon>Actinopterygii</taxon>
        <taxon>Chondrostei</taxon>
        <taxon>Acipenseriformes</taxon>
        <taxon>Acipenseridae</taxon>
        <taxon>Huso</taxon>
    </lineage>
</organism>
<name>A0ABR0Y3I4_HUSHU</name>
<gene>
    <name evidence="3" type="ORF">HHUSO_G35199</name>
</gene>
<dbReference type="PROSITE" id="PS50017">
    <property type="entry name" value="DEATH_DOMAIN"/>
    <property type="match status" value="1"/>
</dbReference>
<dbReference type="Proteomes" id="UP001369086">
    <property type="component" value="Unassembled WGS sequence"/>
</dbReference>